<dbReference type="PANTHER" id="PTHR13847:SF289">
    <property type="entry name" value="GLYCINE OXIDASE"/>
    <property type="match status" value="1"/>
</dbReference>
<dbReference type="SUPFAM" id="SSF51905">
    <property type="entry name" value="FAD/NAD(P)-binding domain"/>
    <property type="match status" value="1"/>
</dbReference>
<keyword evidence="4" id="KW-1185">Reference proteome</keyword>
<dbReference type="Proteomes" id="UP000711736">
    <property type="component" value="Unassembled WGS sequence"/>
</dbReference>
<accession>A0ABS5UTV5</accession>
<dbReference type="PANTHER" id="PTHR13847">
    <property type="entry name" value="SARCOSINE DEHYDROGENASE-RELATED"/>
    <property type="match status" value="1"/>
</dbReference>
<evidence type="ECO:0000259" key="2">
    <source>
        <dbReference type="Pfam" id="PF01266"/>
    </source>
</evidence>
<dbReference type="Gene3D" id="3.30.9.10">
    <property type="entry name" value="D-Amino Acid Oxidase, subunit A, domain 2"/>
    <property type="match status" value="1"/>
</dbReference>
<dbReference type="EMBL" id="JAFEJU010000001">
    <property type="protein sequence ID" value="MBT1174226.1"/>
    <property type="molecule type" value="Genomic_DNA"/>
</dbReference>
<dbReference type="RefSeq" id="WP_214375476.1">
    <property type="nucleotide sequence ID" value="NZ_JAFEJU010000001.1"/>
</dbReference>
<proteinExistence type="predicted"/>
<dbReference type="Gene3D" id="3.50.50.60">
    <property type="entry name" value="FAD/NAD(P)-binding domain"/>
    <property type="match status" value="1"/>
</dbReference>
<reference evidence="3 4" key="1">
    <citation type="journal article" date="2021" name="Environ. Microbiol.">
        <title>Genetic insights into the dark matter of the mammalian gut microbiota through targeted genome reconstruction.</title>
        <authorList>
            <person name="Lugli G.A."/>
            <person name="Alessandri G."/>
            <person name="Milani C."/>
            <person name="Viappiani A."/>
            <person name="Fontana F."/>
            <person name="Tarracchini C."/>
            <person name="Mancabelli L."/>
            <person name="Argentini C."/>
            <person name="Ruiz L."/>
            <person name="Margolles A."/>
            <person name="van Sinderen D."/>
            <person name="Turroni F."/>
            <person name="Ventura M."/>
        </authorList>
    </citation>
    <scope>NUCLEOTIDE SEQUENCE [LARGE SCALE GENOMIC DNA]</scope>
    <source>
        <strain evidence="3 4">LC6</strain>
    </source>
</reference>
<feature type="domain" description="FAD dependent oxidoreductase" evidence="2">
    <location>
        <begin position="6"/>
        <end position="366"/>
    </location>
</feature>
<organism evidence="3 4">
    <name type="scientific">Bifidobacterium colobi</name>
    <dbReference type="NCBI Taxonomy" id="2809026"/>
    <lineage>
        <taxon>Bacteria</taxon>
        <taxon>Bacillati</taxon>
        <taxon>Actinomycetota</taxon>
        <taxon>Actinomycetes</taxon>
        <taxon>Bifidobacteriales</taxon>
        <taxon>Bifidobacteriaceae</taxon>
        <taxon>Bifidobacterium</taxon>
    </lineage>
</organism>
<sequence length="391" mass="41105">MTSPHYLVIGTGILGSAVVHRLASRGVQVTLLGGDGTDAADALGASATVRTFGWLNDAGVNIPEYSALRTIGKLALAQRQVKDAELGEAPVWYHQSGRLDWEGKDGRQELPAHQDAHRETIREEAARLASQGQDAYVIDSAAIEQYEPALDPNTIVGDALWVPEDAWVDLPGFARELQREAAQAGAQIVHGAVDALLTDENGAVLGARLKDGSEVRADRTIVAAGEATADLAQPVITIPRSSTTGVTVLTAPLDNPPRTILRAPFAGARTDDQGRLVIVADPLEAAVTPEGTVPQEALDATLTHIASFLKGRPTLTVEQVLVGPRPIPGDGLPVVGAVAGTGDTLAIAFTHSGATVGYALGRLLADELLDGLRAQVLAPFRPERFQAEAEW</sequence>
<protein>
    <submittedName>
        <fullName evidence="3">FAD-binding oxidoreductase</fullName>
    </submittedName>
</protein>
<comment type="caution">
    <text evidence="3">The sequence shown here is derived from an EMBL/GenBank/DDBJ whole genome shotgun (WGS) entry which is preliminary data.</text>
</comment>
<dbReference type="InterPro" id="IPR006076">
    <property type="entry name" value="FAD-dep_OxRdtase"/>
</dbReference>
<dbReference type="Pfam" id="PF01266">
    <property type="entry name" value="DAO"/>
    <property type="match status" value="1"/>
</dbReference>
<evidence type="ECO:0000256" key="1">
    <source>
        <dbReference type="ARBA" id="ARBA00023002"/>
    </source>
</evidence>
<keyword evidence="1" id="KW-0560">Oxidoreductase</keyword>
<evidence type="ECO:0000313" key="3">
    <source>
        <dbReference type="EMBL" id="MBT1174226.1"/>
    </source>
</evidence>
<dbReference type="InterPro" id="IPR036188">
    <property type="entry name" value="FAD/NAD-bd_sf"/>
</dbReference>
<evidence type="ECO:0000313" key="4">
    <source>
        <dbReference type="Proteomes" id="UP000711736"/>
    </source>
</evidence>
<gene>
    <name evidence="3" type="ORF">JS530_01640</name>
</gene>
<name>A0ABS5UTV5_9BIFI</name>